<feature type="region of interest" description="Disordered" evidence="1">
    <location>
        <begin position="53"/>
        <end position="73"/>
    </location>
</feature>
<name>A0A9Q3JAK9_9BASI</name>
<feature type="compositionally biased region" description="Low complexity" evidence="1">
    <location>
        <begin position="53"/>
        <end position="71"/>
    </location>
</feature>
<dbReference type="EMBL" id="AVOT02066877">
    <property type="protein sequence ID" value="MBW0558566.1"/>
    <property type="molecule type" value="Genomic_DNA"/>
</dbReference>
<dbReference type="AlphaFoldDB" id="A0A9Q3JAK9"/>
<sequence>MSSTGRFYGSGYSDFISSFSPDELEELLFGYPSSPSKNIGIWSWVNDFTSTPSSPPALATLSRSSSPAPSSEGVPKAAAAFYALIKGEYDPRLFVPNPLSYFLGDNTFRNDSIKTNRGYEGTIHPYNLCPATHLVGLLLHASCTRFSFSPFIYLL</sequence>
<reference evidence="2" key="1">
    <citation type="submission" date="2021-03" db="EMBL/GenBank/DDBJ databases">
        <title>Draft genome sequence of rust myrtle Austropuccinia psidii MF-1, a brazilian biotype.</title>
        <authorList>
            <person name="Quecine M.C."/>
            <person name="Pachon D.M.R."/>
            <person name="Bonatelli M.L."/>
            <person name="Correr F.H."/>
            <person name="Franceschini L.M."/>
            <person name="Leite T.F."/>
            <person name="Margarido G.R.A."/>
            <person name="Almeida C.A."/>
            <person name="Ferrarezi J.A."/>
            <person name="Labate C.A."/>
        </authorList>
    </citation>
    <scope>NUCLEOTIDE SEQUENCE</scope>
    <source>
        <strain evidence="2">MF-1</strain>
    </source>
</reference>
<evidence type="ECO:0000313" key="3">
    <source>
        <dbReference type="Proteomes" id="UP000765509"/>
    </source>
</evidence>
<organism evidence="2 3">
    <name type="scientific">Austropuccinia psidii MF-1</name>
    <dbReference type="NCBI Taxonomy" id="1389203"/>
    <lineage>
        <taxon>Eukaryota</taxon>
        <taxon>Fungi</taxon>
        <taxon>Dikarya</taxon>
        <taxon>Basidiomycota</taxon>
        <taxon>Pucciniomycotina</taxon>
        <taxon>Pucciniomycetes</taxon>
        <taxon>Pucciniales</taxon>
        <taxon>Sphaerophragmiaceae</taxon>
        <taxon>Austropuccinia</taxon>
    </lineage>
</organism>
<proteinExistence type="predicted"/>
<accession>A0A9Q3JAK9</accession>
<protein>
    <submittedName>
        <fullName evidence="2">Uncharacterized protein</fullName>
    </submittedName>
</protein>
<evidence type="ECO:0000256" key="1">
    <source>
        <dbReference type="SAM" id="MobiDB-lite"/>
    </source>
</evidence>
<dbReference type="Proteomes" id="UP000765509">
    <property type="component" value="Unassembled WGS sequence"/>
</dbReference>
<keyword evidence="3" id="KW-1185">Reference proteome</keyword>
<comment type="caution">
    <text evidence="2">The sequence shown here is derived from an EMBL/GenBank/DDBJ whole genome shotgun (WGS) entry which is preliminary data.</text>
</comment>
<evidence type="ECO:0000313" key="2">
    <source>
        <dbReference type="EMBL" id="MBW0558566.1"/>
    </source>
</evidence>
<gene>
    <name evidence="2" type="ORF">O181_098281</name>
</gene>